<organism evidence="1">
    <name type="scientific">Oryza meridionalis</name>
    <dbReference type="NCBI Taxonomy" id="40149"/>
    <lineage>
        <taxon>Eukaryota</taxon>
        <taxon>Viridiplantae</taxon>
        <taxon>Streptophyta</taxon>
        <taxon>Embryophyta</taxon>
        <taxon>Tracheophyta</taxon>
        <taxon>Spermatophyta</taxon>
        <taxon>Magnoliopsida</taxon>
        <taxon>Liliopsida</taxon>
        <taxon>Poales</taxon>
        <taxon>Poaceae</taxon>
        <taxon>BOP clade</taxon>
        <taxon>Oryzoideae</taxon>
        <taxon>Oryzeae</taxon>
        <taxon>Oryzinae</taxon>
        <taxon>Oryza</taxon>
    </lineage>
</organism>
<reference evidence="1" key="1">
    <citation type="submission" date="2015-04" db="UniProtKB">
        <authorList>
            <consortium name="EnsemblPlants"/>
        </authorList>
    </citation>
    <scope>IDENTIFICATION</scope>
</reference>
<evidence type="ECO:0000313" key="1">
    <source>
        <dbReference type="EnsemblPlants" id="OMERI01G17400.1"/>
    </source>
</evidence>
<evidence type="ECO:0000313" key="2">
    <source>
        <dbReference type="Proteomes" id="UP000008021"/>
    </source>
</evidence>
<name>A0A0E0C3A9_9ORYZ</name>
<proteinExistence type="predicted"/>
<dbReference type="AlphaFoldDB" id="A0A0E0C3A9"/>
<reference evidence="1" key="2">
    <citation type="submission" date="2018-05" db="EMBL/GenBank/DDBJ databases">
        <title>OmerRS3 (Oryza meridionalis Reference Sequence Version 3).</title>
        <authorList>
            <person name="Zhang J."/>
            <person name="Kudrna D."/>
            <person name="Lee S."/>
            <person name="Talag J."/>
            <person name="Welchert J."/>
            <person name="Wing R.A."/>
        </authorList>
    </citation>
    <scope>NUCLEOTIDE SEQUENCE [LARGE SCALE GENOMIC DNA]</scope>
    <source>
        <strain evidence="1">cv. OR44</strain>
    </source>
</reference>
<keyword evidence="2" id="KW-1185">Reference proteome</keyword>
<dbReference type="EnsemblPlants" id="OMERI01G17400.1">
    <property type="protein sequence ID" value="OMERI01G17400.1"/>
    <property type="gene ID" value="OMERI01G17400"/>
</dbReference>
<accession>A0A0E0C3A9</accession>
<sequence length="57" mass="6288">MSDGRIRQKKGKKREEMALCAVVVGRPDLSCGVANCNRPSLPHPKRSSRWLSLPVDG</sequence>
<dbReference type="HOGENOM" id="CLU_2999796_0_0_1"/>
<dbReference type="Proteomes" id="UP000008021">
    <property type="component" value="Chromosome 1"/>
</dbReference>
<dbReference type="Gramene" id="OMERI01G17400.1">
    <property type="protein sequence ID" value="OMERI01G17400.1"/>
    <property type="gene ID" value="OMERI01G17400"/>
</dbReference>
<protein>
    <submittedName>
        <fullName evidence="1">Uncharacterized protein</fullName>
    </submittedName>
</protein>